<evidence type="ECO:0000256" key="1">
    <source>
        <dbReference type="ARBA" id="ARBA00004123"/>
    </source>
</evidence>
<evidence type="ECO:0000256" key="2">
    <source>
        <dbReference type="ARBA" id="ARBA00007331"/>
    </source>
</evidence>
<dbReference type="InterPro" id="IPR016195">
    <property type="entry name" value="Pol/histidinol_Pase-like"/>
</dbReference>
<dbReference type="GO" id="GO:0005655">
    <property type="term" value="C:nucleolar ribonuclease P complex"/>
    <property type="evidence" value="ECO:0007669"/>
    <property type="project" value="TreeGrafter"/>
</dbReference>
<comment type="caution">
    <text evidence="4">The sequence shown here is derived from an EMBL/GenBank/DDBJ whole genome shotgun (WGS) entry which is preliminary data.</text>
</comment>
<name>A0A1J4JIJ3_9EUKA</name>
<dbReference type="VEuPathDB" id="TrichDB:TRFO_35031"/>
<keyword evidence="3" id="KW-0819">tRNA processing</keyword>
<dbReference type="GO" id="GO:0008033">
    <property type="term" value="P:tRNA processing"/>
    <property type="evidence" value="ECO:0007669"/>
    <property type="project" value="UniProtKB-KW"/>
</dbReference>
<dbReference type="Gene3D" id="3.20.20.140">
    <property type="entry name" value="Metal-dependent hydrolases"/>
    <property type="match status" value="1"/>
</dbReference>
<dbReference type="Proteomes" id="UP000179807">
    <property type="component" value="Unassembled WGS sequence"/>
</dbReference>
<evidence type="ECO:0000313" key="4">
    <source>
        <dbReference type="EMBL" id="OHS98505.1"/>
    </source>
</evidence>
<dbReference type="Pfam" id="PF01876">
    <property type="entry name" value="RNase_P_p30"/>
    <property type="match status" value="1"/>
</dbReference>
<dbReference type="PANTHER" id="PTHR13031">
    <property type="entry name" value="RIBONUCLEASE P SUBUNIT P30"/>
    <property type="match status" value="1"/>
</dbReference>
<dbReference type="EMBL" id="MLAK01001050">
    <property type="protein sequence ID" value="OHS98505.1"/>
    <property type="molecule type" value="Genomic_DNA"/>
</dbReference>
<dbReference type="GeneID" id="94844716"/>
<gene>
    <name evidence="4" type="ORF">TRFO_35031</name>
</gene>
<dbReference type="RefSeq" id="XP_068351642.1">
    <property type="nucleotide sequence ID" value="XM_068510012.1"/>
</dbReference>
<evidence type="ECO:0000256" key="3">
    <source>
        <dbReference type="ARBA" id="ARBA00022694"/>
    </source>
</evidence>
<dbReference type="PANTHER" id="PTHR13031:SF0">
    <property type="entry name" value="RIBONUCLEASE P PROTEIN SUBUNIT P30"/>
    <property type="match status" value="1"/>
</dbReference>
<keyword evidence="5" id="KW-1185">Reference proteome</keyword>
<dbReference type="InterPro" id="IPR002738">
    <property type="entry name" value="RNase_P_p30"/>
</dbReference>
<sequence length="272" mass="30412">MNFELNLTYDATSETHEFLQMSIERLIRYGWGGCALTVNVTTMKNIPPPPDPISLSKQATAILERQYGLYVLADYTPFPQFTRLNLITGNVQEVHQLTHRLPTITYDIISVTPLSDAVFKTVCSTIDVDLISIDVSQYQPKSCWKELKSAVNRDITIELLYSHLLGSDFEQKNLISACDSISHATKGRKSKGRVVVLSCGKDDPEYIRSPSDVRNFGNLLQIPKFEKLTSEFAKVVIAKGLARKSNAGVVRKMKALPPEEDDMEITIMDAPA</sequence>
<evidence type="ECO:0000313" key="5">
    <source>
        <dbReference type="Proteomes" id="UP000179807"/>
    </source>
</evidence>
<comment type="similarity">
    <text evidence="2">Belongs to the eukaryotic/archaeal RNase P protein component 3 family.</text>
</comment>
<proteinExistence type="inferred from homology"/>
<dbReference type="GO" id="GO:0003723">
    <property type="term" value="F:RNA binding"/>
    <property type="evidence" value="ECO:0007669"/>
    <property type="project" value="TreeGrafter"/>
</dbReference>
<accession>A0A1J4JIJ3</accession>
<dbReference type="AlphaFoldDB" id="A0A1J4JIJ3"/>
<dbReference type="SUPFAM" id="SSF89550">
    <property type="entry name" value="PHP domain-like"/>
    <property type="match status" value="1"/>
</dbReference>
<comment type="subcellular location">
    <subcellularLocation>
        <location evidence="1">Nucleus</location>
    </subcellularLocation>
</comment>
<protein>
    <submittedName>
        <fullName evidence="4">Uncharacterized protein</fullName>
    </submittedName>
</protein>
<organism evidence="4 5">
    <name type="scientific">Tritrichomonas foetus</name>
    <dbReference type="NCBI Taxonomy" id="1144522"/>
    <lineage>
        <taxon>Eukaryota</taxon>
        <taxon>Metamonada</taxon>
        <taxon>Parabasalia</taxon>
        <taxon>Tritrichomonadida</taxon>
        <taxon>Tritrichomonadidae</taxon>
        <taxon>Tritrichomonas</taxon>
    </lineage>
</organism>
<reference evidence="4" key="1">
    <citation type="submission" date="2016-10" db="EMBL/GenBank/DDBJ databases">
        <authorList>
            <person name="Benchimol M."/>
            <person name="Almeida L.G."/>
            <person name="Vasconcelos A.T."/>
            <person name="Perreira-Neves A."/>
            <person name="Rosa I.A."/>
            <person name="Tasca T."/>
            <person name="Bogo M.R."/>
            <person name="de Souza W."/>
        </authorList>
    </citation>
    <scope>NUCLEOTIDE SEQUENCE [LARGE SCALE GENOMIC DNA]</scope>
    <source>
        <strain evidence="4">K</strain>
    </source>
</reference>
<dbReference type="OrthoDB" id="17948at2759"/>